<evidence type="ECO:0000256" key="7">
    <source>
        <dbReference type="SAM" id="MobiDB-lite"/>
    </source>
</evidence>
<keyword evidence="4 8" id="KW-0472">Membrane</keyword>
<keyword evidence="3 8" id="KW-1133">Transmembrane helix</keyword>
<dbReference type="InterPro" id="IPR053935">
    <property type="entry name" value="VKGC_lumenal_dom"/>
</dbReference>
<reference evidence="10 11" key="1">
    <citation type="submission" date="2020-04" db="EMBL/GenBank/DDBJ databases">
        <authorList>
            <person name="Alioto T."/>
            <person name="Alioto T."/>
            <person name="Gomez Garrido J."/>
        </authorList>
    </citation>
    <scope>NUCLEOTIDE SEQUENCE [LARGE SCALE GENOMIC DNA]</scope>
</reference>
<keyword evidence="2 8" id="KW-0812">Transmembrane</keyword>
<gene>
    <name evidence="10" type="ORF">CLODIP_2_CD01574</name>
</gene>
<dbReference type="InterPro" id="IPR011020">
    <property type="entry name" value="HTTM-like"/>
</dbReference>
<name>A0A8S1CLT9_9INSE</name>
<comment type="subcellular location">
    <subcellularLocation>
        <location evidence="1">Endomembrane system</location>
        <topology evidence="1">Multi-pass membrane protein</topology>
    </subcellularLocation>
</comment>
<dbReference type="Pfam" id="PF05090">
    <property type="entry name" value="HTTM"/>
    <property type="match status" value="1"/>
</dbReference>
<dbReference type="PANTHER" id="PTHR12639">
    <property type="entry name" value="VITAMIN K-DEPENDENT GAMMA-CARBOXYLASE"/>
    <property type="match status" value="1"/>
</dbReference>
<feature type="region of interest" description="Disordered" evidence="7">
    <location>
        <begin position="1"/>
        <end position="33"/>
    </location>
</feature>
<feature type="transmembrane region" description="Helical" evidence="8">
    <location>
        <begin position="202"/>
        <end position="221"/>
    </location>
</feature>
<evidence type="ECO:0000256" key="3">
    <source>
        <dbReference type="ARBA" id="ARBA00022989"/>
    </source>
</evidence>
<sequence>MARHIVSDLDKSKLKRPSMKEKKQRCKTDSQERSSTRCDEGTFAKLFGFDTSDLASFKCLLVLLYRPTDPASLGVVRCLFGLLMVFDIPEERGLAIADFRWGDPLECRFPLFNFLPQPSLQWMIMLYMVMWLGALGITLGFFFRTSCVAFASTYWYVFLLDKSSWNNHSYLYGLLAILLLPSQANLYCSLDSWLWPKKQKMAPLWNYAILRYQFFLLYFLAGLKKFDYDWLNGYSMTYLANHWVFEPFRVFMTPAQVDLWIIHVGGFLLDLTIAFWLFFDKTRPPALFFCASFHLMNSQIFSIGMFPYVCLVTLPLFCNPSWPRKLLSMTTVGNDSGSCTEDSPSSLEPIYSRDQKALTWKHYLVFSCLATHVTVQAILPYSHSVTKGFNNWTSGLYGYSWDMMVHSWNTILILPRVVDNASGKEMFLDPEAWVQNDRWSKHVDMVHQWAKCVQRNVYQTQGITDISVHLDVWSSLNGRFQQRMYDPRVDLTKAQWSPFETPSWIMPLLTELSYWRIKLPEIEEDIFGWSNHTDVLFVADFPGLSMENFVAHGLGNVSLTVLEGEVEFIQNTHNSESKVIRRSKLKAGEHTNVKDSAFHHVKTVSHTPSCYMYTFINKTAQNLKENYEDYVPNSGLNVMGLHESLALRYRNLKLSLKLVWNAVLHTIFGVPVPRRVKRA</sequence>
<feature type="domain" description="HTTM-like" evidence="9">
    <location>
        <begin position="65"/>
        <end position="322"/>
    </location>
</feature>
<keyword evidence="6" id="KW-0456">Lyase</keyword>
<dbReference type="Proteomes" id="UP000494165">
    <property type="component" value="Unassembled WGS sequence"/>
</dbReference>
<dbReference type="PANTHER" id="PTHR12639:SF6">
    <property type="entry name" value="VITAMIN K-DEPENDENT GAMMA-CARBOXYLASE"/>
    <property type="match status" value="1"/>
</dbReference>
<organism evidence="10 11">
    <name type="scientific">Cloeon dipterum</name>
    <dbReference type="NCBI Taxonomy" id="197152"/>
    <lineage>
        <taxon>Eukaryota</taxon>
        <taxon>Metazoa</taxon>
        <taxon>Ecdysozoa</taxon>
        <taxon>Arthropoda</taxon>
        <taxon>Hexapoda</taxon>
        <taxon>Insecta</taxon>
        <taxon>Pterygota</taxon>
        <taxon>Palaeoptera</taxon>
        <taxon>Ephemeroptera</taxon>
        <taxon>Pisciforma</taxon>
        <taxon>Baetidae</taxon>
        <taxon>Cloeon</taxon>
    </lineage>
</organism>
<feature type="transmembrane region" description="Helical" evidence="8">
    <location>
        <begin position="259"/>
        <end position="279"/>
    </location>
</feature>
<evidence type="ECO:0000256" key="1">
    <source>
        <dbReference type="ARBA" id="ARBA00004127"/>
    </source>
</evidence>
<evidence type="ECO:0000256" key="2">
    <source>
        <dbReference type="ARBA" id="ARBA00022692"/>
    </source>
</evidence>
<protein>
    <recommendedName>
        <fullName evidence="9">HTTM-like domain-containing protein</fullName>
    </recommendedName>
</protein>
<accession>A0A8S1CLT9</accession>
<proteinExistence type="predicted"/>
<dbReference type="GO" id="GO:0019842">
    <property type="term" value="F:vitamin binding"/>
    <property type="evidence" value="ECO:0007669"/>
    <property type="project" value="TreeGrafter"/>
</dbReference>
<evidence type="ECO:0000313" key="11">
    <source>
        <dbReference type="Proteomes" id="UP000494165"/>
    </source>
</evidence>
<dbReference type="SMART" id="SM00752">
    <property type="entry name" value="HTTM"/>
    <property type="match status" value="1"/>
</dbReference>
<feature type="transmembrane region" description="Helical" evidence="8">
    <location>
        <begin position="300"/>
        <end position="317"/>
    </location>
</feature>
<evidence type="ECO:0000256" key="5">
    <source>
        <dbReference type="ARBA" id="ARBA00023157"/>
    </source>
</evidence>
<feature type="transmembrane region" description="Helical" evidence="8">
    <location>
        <begin position="124"/>
        <end position="157"/>
    </location>
</feature>
<dbReference type="GO" id="GO:0012505">
    <property type="term" value="C:endomembrane system"/>
    <property type="evidence" value="ECO:0007669"/>
    <property type="project" value="UniProtKB-SubCell"/>
</dbReference>
<dbReference type="EMBL" id="CADEPI010000024">
    <property type="protein sequence ID" value="CAB3366213.1"/>
    <property type="molecule type" value="Genomic_DNA"/>
</dbReference>
<feature type="transmembrane region" description="Helical" evidence="8">
    <location>
        <begin position="169"/>
        <end position="190"/>
    </location>
</feature>
<dbReference type="OrthoDB" id="206689at2759"/>
<dbReference type="Pfam" id="PF22777">
    <property type="entry name" value="VKGC_lumenal_dom"/>
    <property type="match status" value="1"/>
</dbReference>
<dbReference type="InterPro" id="IPR007782">
    <property type="entry name" value="VKG_COase"/>
</dbReference>
<evidence type="ECO:0000256" key="6">
    <source>
        <dbReference type="ARBA" id="ARBA00023239"/>
    </source>
</evidence>
<keyword evidence="11" id="KW-1185">Reference proteome</keyword>
<evidence type="ECO:0000256" key="4">
    <source>
        <dbReference type="ARBA" id="ARBA00023136"/>
    </source>
</evidence>
<comment type="caution">
    <text evidence="10">The sequence shown here is derived from an EMBL/GenBank/DDBJ whole genome shotgun (WGS) entry which is preliminary data.</text>
</comment>
<dbReference type="GO" id="GO:0008488">
    <property type="term" value="F:gamma-glutamyl carboxylase activity"/>
    <property type="evidence" value="ECO:0007669"/>
    <property type="project" value="InterPro"/>
</dbReference>
<dbReference type="AlphaFoldDB" id="A0A8S1CLT9"/>
<evidence type="ECO:0000256" key="8">
    <source>
        <dbReference type="SAM" id="Phobius"/>
    </source>
</evidence>
<dbReference type="InterPro" id="IPR053934">
    <property type="entry name" value="HTTM_dom"/>
</dbReference>
<keyword evidence="5" id="KW-1015">Disulfide bond</keyword>
<evidence type="ECO:0000259" key="9">
    <source>
        <dbReference type="SMART" id="SM00752"/>
    </source>
</evidence>
<evidence type="ECO:0000313" key="10">
    <source>
        <dbReference type="EMBL" id="CAB3366213.1"/>
    </source>
</evidence>